<protein>
    <submittedName>
        <fullName evidence="5">DNA polymerase III, delta subunit</fullName>
    </submittedName>
</protein>
<dbReference type="Proteomes" id="UP000070069">
    <property type="component" value="Unassembled WGS sequence"/>
</dbReference>
<reference evidence="5 6" key="1">
    <citation type="submission" date="2016-02" db="EMBL/GenBank/DDBJ databases">
        <title>A draft genome sequence of Candidatus Phytoplasma oryzae strain Mbita1, the causative agent of Napier Grass stunt disease in Kenya.</title>
        <authorList>
            <person name="Fischer A."/>
            <person name="Santa-Cruz I."/>
            <person name="Wambua L."/>
            <person name="Olds C."/>
            <person name="Midega C."/>
            <person name="Dickinson M."/>
            <person name="Kawicha P."/>
            <person name="Khan Z."/>
            <person name="Masiga D."/>
            <person name="Jores J."/>
            <person name="Bernd S."/>
        </authorList>
    </citation>
    <scope>NUCLEOTIDE SEQUENCE [LARGE SCALE GENOMIC DNA]</scope>
    <source>
        <strain evidence="5">Mbita1</strain>
    </source>
</reference>
<evidence type="ECO:0000256" key="3">
    <source>
        <dbReference type="ARBA" id="ARBA00022705"/>
    </source>
</evidence>
<dbReference type="SUPFAM" id="SSF52540">
    <property type="entry name" value="P-loop containing nucleoside triphosphate hydrolases"/>
    <property type="match status" value="1"/>
</dbReference>
<dbReference type="GO" id="GO:0003677">
    <property type="term" value="F:DNA binding"/>
    <property type="evidence" value="ECO:0007669"/>
    <property type="project" value="InterPro"/>
</dbReference>
<keyword evidence="4" id="KW-0239">DNA-directed DNA polymerase</keyword>
<dbReference type="PATRIC" id="fig|203274.3.peg.49"/>
<dbReference type="AlphaFoldDB" id="A0A139JR10"/>
<evidence type="ECO:0000256" key="2">
    <source>
        <dbReference type="ARBA" id="ARBA00022695"/>
    </source>
</evidence>
<dbReference type="PANTHER" id="PTHR34388:SF1">
    <property type="entry name" value="DNA POLYMERASE III SUBUNIT DELTA"/>
    <property type="match status" value="1"/>
</dbReference>
<keyword evidence="1" id="KW-0808">Transferase</keyword>
<dbReference type="GO" id="GO:0009360">
    <property type="term" value="C:DNA polymerase III complex"/>
    <property type="evidence" value="ECO:0007669"/>
    <property type="project" value="TreeGrafter"/>
</dbReference>
<dbReference type="EMBL" id="LTBM01000001">
    <property type="protein sequence ID" value="KXT29405.1"/>
    <property type="molecule type" value="Genomic_DNA"/>
</dbReference>
<name>A0A139JR10_9MOLU</name>
<dbReference type="InterPro" id="IPR027417">
    <property type="entry name" value="P-loop_NTPase"/>
</dbReference>
<dbReference type="Gene3D" id="1.10.8.60">
    <property type="match status" value="1"/>
</dbReference>
<dbReference type="GO" id="GO:0003887">
    <property type="term" value="F:DNA-directed DNA polymerase activity"/>
    <property type="evidence" value="ECO:0007669"/>
    <property type="project" value="UniProtKB-KW"/>
</dbReference>
<gene>
    <name evidence="5" type="ORF">AXA84_0050</name>
</gene>
<accession>A0A139JR10</accession>
<proteinExistence type="predicted"/>
<dbReference type="OrthoDB" id="385754at2"/>
<dbReference type="RefSeq" id="WP_160330309.1">
    <property type="nucleotide sequence ID" value="NZ_JHUK01000001.1"/>
</dbReference>
<evidence type="ECO:0000313" key="6">
    <source>
        <dbReference type="Proteomes" id="UP000070069"/>
    </source>
</evidence>
<organism evidence="5 6">
    <name type="scientific">Candidatus Phytoplasma oryzae</name>
    <dbReference type="NCBI Taxonomy" id="203274"/>
    <lineage>
        <taxon>Bacteria</taxon>
        <taxon>Bacillati</taxon>
        <taxon>Mycoplasmatota</taxon>
        <taxon>Mollicutes</taxon>
        <taxon>Acholeplasmatales</taxon>
        <taxon>Acholeplasmataceae</taxon>
        <taxon>Candidatus Phytoplasma</taxon>
        <taxon>16SrXI (Rice yellow dwarf group)</taxon>
    </lineage>
</organism>
<dbReference type="NCBIfam" id="TIGR01128">
    <property type="entry name" value="holA"/>
    <property type="match status" value="1"/>
</dbReference>
<dbReference type="PANTHER" id="PTHR34388">
    <property type="entry name" value="DNA POLYMERASE III SUBUNIT DELTA"/>
    <property type="match status" value="1"/>
</dbReference>
<dbReference type="InterPro" id="IPR005790">
    <property type="entry name" value="DNA_polIII_delta"/>
</dbReference>
<comment type="caution">
    <text evidence="5">The sequence shown here is derived from an EMBL/GenBank/DDBJ whole genome shotgun (WGS) entry which is preliminary data.</text>
</comment>
<evidence type="ECO:0000313" key="5">
    <source>
        <dbReference type="EMBL" id="KXT29405.1"/>
    </source>
</evidence>
<evidence type="ECO:0000256" key="4">
    <source>
        <dbReference type="ARBA" id="ARBA00022932"/>
    </source>
</evidence>
<keyword evidence="3" id="KW-0235">DNA replication</keyword>
<evidence type="ECO:0000256" key="1">
    <source>
        <dbReference type="ARBA" id="ARBA00022679"/>
    </source>
</evidence>
<dbReference type="GO" id="GO:0006261">
    <property type="term" value="P:DNA-templated DNA replication"/>
    <property type="evidence" value="ECO:0007669"/>
    <property type="project" value="TreeGrafter"/>
</dbReference>
<sequence>MKIYPLNLFFYKQIFFKERKKKILQKFCEKNKYCFITYKIEKNNYNSTIKNIKQELYTKSLFFNKKVIFIENISFLFTSNKYKNNIDISFLFNYFQNTRSDIFIYLIEEKDIFPVNIKKIIFQNFIIQTKISINKTELISYIYKIFQKDNFIIKSKIIYKIIEKTYGDLMLLHQEIEKIKIYYYNKDNKIIDDENIIDELIYSEDRKIFLLINSMLQKNKIIENFLLFKNLANDKKNIFIIINQILKKLKNFIIIKKIKKEKKREKIISLLKCSHNELDFLIQEAKNLDIEKINNLFIFFSELLFQIKKENLLSRIKLEMFFIKEIFGKNIL</sequence>
<keyword evidence="2" id="KW-0548">Nucleotidyltransferase</keyword>